<dbReference type="EMBL" id="LR134162">
    <property type="protein sequence ID" value="VEB04463.1"/>
    <property type="molecule type" value="Genomic_DNA"/>
</dbReference>
<accession>A0A447RXD1</accession>
<gene>
    <name evidence="2" type="ORF">NCTC13635_04447</name>
</gene>
<sequence length="69" mass="7554">MINNSIERLTTRVLTAIDSFKGYSHAIVIGGGAPLVATPFVNGWVCARIVSWWLKEPQFALVRGLKIIG</sequence>
<reference evidence="2 3" key="1">
    <citation type="submission" date="2018-12" db="EMBL/GenBank/DDBJ databases">
        <authorList>
            <consortium name="Pathogen Informatics"/>
        </authorList>
    </citation>
    <scope>NUCLEOTIDE SEQUENCE [LARGE SCALE GENOMIC DNA]</scope>
    <source>
        <strain evidence="2 3">NCTC13635</strain>
    </source>
</reference>
<feature type="domain" description="Plasmid segregation protein ParM C-terminal" evidence="1">
    <location>
        <begin position="2"/>
        <end position="65"/>
    </location>
</feature>
<dbReference type="InterPro" id="IPR048345">
    <property type="entry name" value="ParM_C"/>
</dbReference>
<evidence type="ECO:0000313" key="3">
    <source>
        <dbReference type="Proteomes" id="UP000282433"/>
    </source>
</evidence>
<organism evidence="2 3">
    <name type="scientific">Klebsiella pneumoniae</name>
    <dbReference type="NCBI Taxonomy" id="573"/>
    <lineage>
        <taxon>Bacteria</taxon>
        <taxon>Pseudomonadati</taxon>
        <taxon>Pseudomonadota</taxon>
        <taxon>Gammaproteobacteria</taxon>
        <taxon>Enterobacterales</taxon>
        <taxon>Enterobacteriaceae</taxon>
        <taxon>Klebsiella/Raoultella group</taxon>
        <taxon>Klebsiella</taxon>
        <taxon>Klebsiella pneumoniae complex</taxon>
    </lineage>
</organism>
<dbReference type="Proteomes" id="UP000282433">
    <property type="component" value="Chromosome"/>
</dbReference>
<dbReference type="Gene3D" id="3.30.420.40">
    <property type="match status" value="1"/>
</dbReference>
<protein>
    <submittedName>
        <fullName evidence="2">Stability/partitioning protein</fullName>
    </submittedName>
</protein>
<proteinExistence type="predicted"/>
<evidence type="ECO:0000259" key="1">
    <source>
        <dbReference type="Pfam" id="PF21523"/>
    </source>
</evidence>
<dbReference type="AlphaFoldDB" id="A0A447RXD1"/>
<name>A0A447RXD1_KLEPN</name>
<evidence type="ECO:0000313" key="2">
    <source>
        <dbReference type="EMBL" id="VEB04463.1"/>
    </source>
</evidence>
<dbReference type="Pfam" id="PF21523">
    <property type="entry name" value="ParM_N"/>
    <property type="match status" value="1"/>
</dbReference>